<dbReference type="STRING" id="796925.A0A137PER6"/>
<dbReference type="OMA" id="TIDYEEW"/>
<dbReference type="InterPro" id="IPR034627">
    <property type="entry name" value="Irc6"/>
</dbReference>
<dbReference type="AlphaFoldDB" id="A0A137PER6"/>
<dbReference type="PANTHER" id="PTHR28043:SF1">
    <property type="entry name" value="INCREASED RECOMBINATION CENTERS PROTEIN 6"/>
    <property type="match status" value="1"/>
</dbReference>
<evidence type="ECO:0000313" key="1">
    <source>
        <dbReference type="EMBL" id="KXN73483.1"/>
    </source>
</evidence>
<dbReference type="EMBL" id="KQ964436">
    <property type="protein sequence ID" value="KXN73483.1"/>
    <property type="molecule type" value="Genomic_DNA"/>
</dbReference>
<proteinExistence type="predicted"/>
<dbReference type="InterPro" id="IPR027417">
    <property type="entry name" value="P-loop_NTPase"/>
</dbReference>
<organism evidence="1 2">
    <name type="scientific">Conidiobolus coronatus (strain ATCC 28846 / CBS 209.66 / NRRL 28638)</name>
    <name type="common">Delacroixia coronata</name>
    <dbReference type="NCBI Taxonomy" id="796925"/>
    <lineage>
        <taxon>Eukaryota</taxon>
        <taxon>Fungi</taxon>
        <taxon>Fungi incertae sedis</taxon>
        <taxon>Zoopagomycota</taxon>
        <taxon>Entomophthoromycotina</taxon>
        <taxon>Entomophthoromycetes</taxon>
        <taxon>Entomophthorales</taxon>
        <taxon>Ancylistaceae</taxon>
        <taxon>Conidiobolus</taxon>
    </lineage>
</organism>
<dbReference type="GO" id="GO:0016192">
    <property type="term" value="P:vesicle-mediated transport"/>
    <property type="evidence" value="ECO:0007669"/>
    <property type="project" value="InterPro"/>
</dbReference>
<dbReference type="GO" id="GO:0030674">
    <property type="term" value="F:protein-macromolecule adaptor activity"/>
    <property type="evidence" value="ECO:0007669"/>
    <property type="project" value="TreeGrafter"/>
</dbReference>
<evidence type="ECO:0000313" key="2">
    <source>
        <dbReference type="Proteomes" id="UP000070444"/>
    </source>
</evidence>
<keyword evidence="2" id="KW-1185">Reference proteome</keyword>
<reference evidence="1 2" key="1">
    <citation type="journal article" date="2015" name="Genome Biol. Evol.">
        <title>Phylogenomic analyses indicate that early fungi evolved digesting cell walls of algal ancestors of land plants.</title>
        <authorList>
            <person name="Chang Y."/>
            <person name="Wang S."/>
            <person name="Sekimoto S."/>
            <person name="Aerts A.L."/>
            <person name="Choi C."/>
            <person name="Clum A."/>
            <person name="LaButti K.M."/>
            <person name="Lindquist E.A."/>
            <person name="Yee Ngan C."/>
            <person name="Ohm R.A."/>
            <person name="Salamov A.A."/>
            <person name="Grigoriev I.V."/>
            <person name="Spatafora J.W."/>
            <person name="Berbee M.L."/>
        </authorList>
    </citation>
    <scope>NUCLEOTIDE SEQUENCE [LARGE SCALE GENOMIC DNA]</scope>
    <source>
        <strain evidence="1 2">NRRL 28638</strain>
    </source>
</reference>
<accession>A0A137PER6</accession>
<gene>
    <name evidence="1" type="ORF">CONCODRAFT_3585</name>
</gene>
<dbReference type="PANTHER" id="PTHR28043">
    <property type="entry name" value="INCREASED RECOMBINATION CENTERS PROTEIN 6"/>
    <property type="match status" value="1"/>
</dbReference>
<dbReference type="SUPFAM" id="SSF52540">
    <property type="entry name" value="P-loop containing nucleoside triphosphate hydrolases"/>
    <property type="match status" value="1"/>
</dbReference>
<name>A0A137PER6_CONC2</name>
<dbReference type="OrthoDB" id="10261384at2759"/>
<dbReference type="Gene3D" id="3.40.50.11960">
    <property type="match status" value="1"/>
</dbReference>
<dbReference type="Proteomes" id="UP000070444">
    <property type="component" value="Unassembled WGS sequence"/>
</dbReference>
<sequence>MSQIKKNKCLVLSDNHSLSFKLIQKLQILSKTQEPIQDSLLENENSTFITKLNLNNKYYSFNLDVWSDTITEDVNQELLNNYQELFEFIDGLIFVFDKNSIESFNKIKAWIPLIQAKKPSILIGCSLNLTSSNEQVNTDEFFDWFIENEFEYFDIESMEDEESFNELYTSLQSHTWDGIEMVNKAKSTPNTLGRDLLDDYDQELPSKEEIENLRQTLFSKPANSDPNEEDIMGFDMGQAVDKIQNLREQAKNMSMDQRRHLAATLALSIGLEMDQVSDFEDL</sequence>
<protein>
    <submittedName>
        <fullName evidence="1">Uncharacterized protein</fullName>
    </submittedName>
</protein>